<comment type="similarity">
    <text evidence="1 3">Belongs to the diaminopimelate epimerase family.</text>
</comment>
<dbReference type="Pfam" id="PF01678">
    <property type="entry name" value="DAP_epimerase"/>
    <property type="match status" value="2"/>
</dbReference>
<dbReference type="GO" id="GO:0008837">
    <property type="term" value="F:diaminopimelate epimerase activity"/>
    <property type="evidence" value="ECO:0007669"/>
    <property type="project" value="UniProtKB-UniRule"/>
</dbReference>
<keyword evidence="3" id="KW-0963">Cytoplasm</keyword>
<dbReference type="NCBIfam" id="TIGR00652">
    <property type="entry name" value="DapF"/>
    <property type="match status" value="1"/>
</dbReference>
<comment type="caution">
    <text evidence="5">The sequence shown here is derived from an EMBL/GenBank/DDBJ whole genome shotgun (WGS) entry which is preliminary data.</text>
</comment>
<feature type="binding site" evidence="3">
    <location>
        <begin position="215"/>
        <end position="216"/>
    </location>
    <ligand>
        <name>substrate</name>
    </ligand>
</feature>
<dbReference type="PANTHER" id="PTHR31689:SF0">
    <property type="entry name" value="DIAMINOPIMELATE EPIMERASE"/>
    <property type="match status" value="1"/>
</dbReference>
<comment type="subcellular location">
    <subcellularLocation>
        <location evidence="3">Cytoplasm</location>
    </subcellularLocation>
</comment>
<dbReference type="GO" id="GO:0009089">
    <property type="term" value="P:lysine biosynthetic process via diaminopimelate"/>
    <property type="evidence" value="ECO:0007669"/>
    <property type="project" value="UniProtKB-UniRule"/>
</dbReference>
<dbReference type="HAMAP" id="MF_00197">
    <property type="entry name" value="DAP_epimerase"/>
    <property type="match status" value="1"/>
</dbReference>
<keyword evidence="3" id="KW-0028">Amino-acid biosynthesis</keyword>
<proteinExistence type="inferred from homology"/>
<protein>
    <recommendedName>
        <fullName evidence="3 4">Diaminopimelate epimerase</fullName>
        <shortName evidence="3">DAP epimerase</shortName>
        <ecNumber evidence="3 4">5.1.1.7</ecNumber>
    </recommendedName>
    <alternativeName>
        <fullName evidence="3">PLP-independent amino acid racemase</fullName>
    </alternativeName>
</protein>
<dbReference type="Gene3D" id="3.10.310.10">
    <property type="entry name" value="Diaminopimelate Epimerase, Chain A, domain 1"/>
    <property type="match status" value="2"/>
</dbReference>
<dbReference type="RefSeq" id="WP_184026911.1">
    <property type="nucleotide sequence ID" value="NZ_JACIJJ010000002.1"/>
</dbReference>
<feature type="binding site" evidence="3">
    <location>
        <position position="164"/>
    </location>
    <ligand>
        <name>substrate</name>
    </ligand>
</feature>
<feature type="binding site" evidence="3">
    <location>
        <position position="13"/>
    </location>
    <ligand>
        <name>substrate</name>
    </ligand>
</feature>
<dbReference type="EMBL" id="JACIJJ010000002">
    <property type="protein sequence ID" value="MBB5698355.1"/>
    <property type="molecule type" value="Genomic_DNA"/>
</dbReference>
<feature type="binding site" evidence="3">
    <location>
        <begin position="225"/>
        <end position="226"/>
    </location>
    <ligand>
        <name>substrate</name>
    </ligand>
</feature>
<evidence type="ECO:0000313" key="5">
    <source>
        <dbReference type="EMBL" id="MBB5698355.1"/>
    </source>
</evidence>
<evidence type="ECO:0000256" key="3">
    <source>
        <dbReference type="HAMAP-Rule" id="MF_00197"/>
    </source>
</evidence>
<reference evidence="5 6" key="1">
    <citation type="submission" date="2020-08" db="EMBL/GenBank/DDBJ databases">
        <title>Genomic Encyclopedia of Type Strains, Phase IV (KMG-IV): sequencing the most valuable type-strain genomes for metagenomic binning, comparative biology and taxonomic classification.</title>
        <authorList>
            <person name="Goeker M."/>
        </authorList>
    </citation>
    <scope>NUCLEOTIDE SEQUENCE [LARGE SCALE GENOMIC DNA]</scope>
    <source>
        <strain evidence="5 6">DSM 27244</strain>
    </source>
</reference>
<keyword evidence="6" id="KW-1185">Reference proteome</keyword>
<dbReference type="Proteomes" id="UP000557739">
    <property type="component" value="Unassembled WGS sequence"/>
</dbReference>
<feature type="binding site" evidence="3">
    <location>
        <position position="198"/>
    </location>
    <ligand>
        <name>substrate</name>
    </ligand>
</feature>
<keyword evidence="3" id="KW-0457">Lysine biosynthesis</keyword>
<feature type="binding site" evidence="3">
    <location>
        <position position="67"/>
    </location>
    <ligand>
        <name>substrate</name>
    </ligand>
</feature>
<evidence type="ECO:0000256" key="1">
    <source>
        <dbReference type="ARBA" id="ARBA00010219"/>
    </source>
</evidence>
<organism evidence="5 6">
    <name type="scientific">Sphingomonas yantingensis</name>
    <dbReference type="NCBI Taxonomy" id="1241761"/>
    <lineage>
        <taxon>Bacteria</taxon>
        <taxon>Pseudomonadati</taxon>
        <taxon>Pseudomonadota</taxon>
        <taxon>Alphaproteobacteria</taxon>
        <taxon>Sphingomonadales</taxon>
        <taxon>Sphingomonadaceae</taxon>
        <taxon>Sphingomonas</taxon>
    </lineage>
</organism>
<dbReference type="EC" id="5.1.1.7" evidence="3 4"/>
<feature type="site" description="Could be important to modulate the pK values of the two catalytic cysteine residues" evidence="3">
    <location>
        <position position="215"/>
    </location>
</feature>
<comment type="subunit">
    <text evidence="3">Homodimer.</text>
</comment>
<comment type="caution">
    <text evidence="3">Lacks conserved residue(s) required for the propagation of feature annotation.</text>
</comment>
<evidence type="ECO:0000256" key="4">
    <source>
        <dbReference type="NCBIfam" id="TIGR00652"/>
    </source>
</evidence>
<feature type="active site" description="Proton acceptor" evidence="3">
    <location>
        <position position="224"/>
    </location>
</feature>
<dbReference type="AlphaFoldDB" id="A0A7W9EIW5"/>
<dbReference type="InterPro" id="IPR001653">
    <property type="entry name" value="DAP_epimerase_DapF"/>
</dbReference>
<comment type="function">
    <text evidence="3">Catalyzes the stereoinversion of LL-2,6-diaminopimelate (L,L-DAP) to meso-diaminopimelate (meso-DAP), a precursor of L-lysine and an essential component of the bacterial peptidoglycan.</text>
</comment>
<dbReference type="SUPFAM" id="SSF54506">
    <property type="entry name" value="Diaminopimelate epimerase-like"/>
    <property type="match status" value="2"/>
</dbReference>
<comment type="catalytic activity">
    <reaction evidence="3">
        <text>(2S,6S)-2,6-diaminopimelate = meso-2,6-diaminopimelate</text>
        <dbReference type="Rhea" id="RHEA:15393"/>
        <dbReference type="ChEBI" id="CHEBI:57609"/>
        <dbReference type="ChEBI" id="CHEBI:57791"/>
        <dbReference type="EC" id="5.1.1.7"/>
    </reaction>
</comment>
<comment type="pathway">
    <text evidence="3">Amino-acid biosynthesis; L-lysine biosynthesis via DAP pathway; DL-2,6-diaminopimelate from LL-2,6-diaminopimelate: step 1/1.</text>
</comment>
<feature type="site" description="Could be important to modulate the pK values of the two catalytic cysteine residues" evidence="3">
    <location>
        <position position="166"/>
    </location>
</feature>
<evidence type="ECO:0000256" key="2">
    <source>
        <dbReference type="ARBA" id="ARBA00023235"/>
    </source>
</evidence>
<dbReference type="GO" id="GO:0005829">
    <property type="term" value="C:cytosol"/>
    <property type="evidence" value="ECO:0007669"/>
    <property type="project" value="TreeGrafter"/>
</dbReference>
<feature type="active site" description="Proton donor" evidence="3">
    <location>
        <position position="76"/>
    </location>
</feature>
<dbReference type="UniPathway" id="UPA00034">
    <property type="reaction ID" value="UER00025"/>
</dbReference>
<accession>A0A7W9EIW5</accession>
<keyword evidence="2 3" id="KW-0413">Isomerase</keyword>
<name>A0A7W9EIW5_9SPHN</name>
<gene>
    <name evidence="3" type="primary">dapF</name>
    <name evidence="5" type="ORF">FHR19_001700</name>
</gene>
<evidence type="ECO:0000313" key="6">
    <source>
        <dbReference type="Proteomes" id="UP000557739"/>
    </source>
</evidence>
<sequence length="316" mass="32543">MRFDFIHCHGSGNDFPLIDARALSLSNAEWAAVARALADRTGPVGGDGLLLLVPGRGETAFGQRMFNPDGSEAETCLNGLRCTARAGFEATGLDHALVGLPKSDALAARVPDIAPGVVTIETRVTSIDDSPAGVGLTVGDEPFVDATIPGLASDRRFTALAMPNPHLVTFVETIDEAELVALGDWCEAAPALIPGRANVSFVTAGSAGLYVRTYERGVGLTDSCGSAMAASTVAAARTGRIGWGEDVVVRNRGGMVRARTERGADGVEAVAIAGNATFTHEGIAEVDLATGTLVSAAVTAKRSDEIDAWASLIAAL</sequence>
<dbReference type="PANTHER" id="PTHR31689">
    <property type="entry name" value="DIAMINOPIMELATE EPIMERASE, CHLOROPLASTIC"/>
    <property type="match status" value="1"/>
</dbReference>